<dbReference type="Pfam" id="PF00583">
    <property type="entry name" value="Acetyltransf_1"/>
    <property type="match status" value="1"/>
</dbReference>
<evidence type="ECO:0000256" key="1">
    <source>
        <dbReference type="ARBA" id="ARBA00022679"/>
    </source>
</evidence>
<protein>
    <submittedName>
        <fullName evidence="4">Ribosomal protein S18 acetylase RimI-like enzyme</fullName>
    </submittedName>
</protein>
<proteinExistence type="predicted"/>
<keyword evidence="1" id="KW-0808">Transferase</keyword>
<dbReference type="GO" id="GO:0005840">
    <property type="term" value="C:ribosome"/>
    <property type="evidence" value="ECO:0007669"/>
    <property type="project" value="UniProtKB-KW"/>
</dbReference>
<dbReference type="RefSeq" id="WP_170152588.1">
    <property type="nucleotide sequence ID" value="NZ_QTUC01000001.1"/>
</dbReference>
<dbReference type="GO" id="GO:0016747">
    <property type="term" value="F:acyltransferase activity, transferring groups other than amino-acyl groups"/>
    <property type="evidence" value="ECO:0007669"/>
    <property type="project" value="InterPro"/>
</dbReference>
<evidence type="ECO:0000259" key="3">
    <source>
        <dbReference type="PROSITE" id="PS51186"/>
    </source>
</evidence>
<dbReference type="CDD" id="cd04301">
    <property type="entry name" value="NAT_SF"/>
    <property type="match status" value="1"/>
</dbReference>
<dbReference type="Gene3D" id="3.40.630.30">
    <property type="match status" value="1"/>
</dbReference>
<reference evidence="4 5" key="1">
    <citation type="submission" date="2018-08" db="EMBL/GenBank/DDBJ databases">
        <title>Sequencing the genomes of 1000 actinobacteria strains.</title>
        <authorList>
            <person name="Klenk H.-P."/>
        </authorList>
    </citation>
    <scope>NUCLEOTIDE SEQUENCE [LARGE SCALE GENOMIC DNA]</scope>
    <source>
        <strain evidence="4 5">DSM 22891</strain>
    </source>
</reference>
<keyword evidence="5" id="KW-1185">Reference proteome</keyword>
<keyword evidence="4" id="KW-0687">Ribonucleoprotein</keyword>
<accession>A0A3D9V555</accession>
<dbReference type="InterPro" id="IPR016181">
    <property type="entry name" value="Acyl_CoA_acyltransferase"/>
</dbReference>
<comment type="caution">
    <text evidence="4">The sequence shown here is derived from an EMBL/GenBank/DDBJ whole genome shotgun (WGS) entry which is preliminary data.</text>
</comment>
<dbReference type="PROSITE" id="PS51186">
    <property type="entry name" value="GNAT"/>
    <property type="match status" value="1"/>
</dbReference>
<dbReference type="PANTHER" id="PTHR43877">
    <property type="entry name" value="AMINOALKYLPHOSPHONATE N-ACETYLTRANSFERASE-RELATED-RELATED"/>
    <property type="match status" value="1"/>
</dbReference>
<dbReference type="Proteomes" id="UP000256485">
    <property type="component" value="Unassembled WGS sequence"/>
</dbReference>
<evidence type="ECO:0000256" key="2">
    <source>
        <dbReference type="ARBA" id="ARBA00023315"/>
    </source>
</evidence>
<dbReference type="InterPro" id="IPR000182">
    <property type="entry name" value="GNAT_dom"/>
</dbReference>
<evidence type="ECO:0000313" key="4">
    <source>
        <dbReference type="EMBL" id="REF36888.1"/>
    </source>
</evidence>
<sequence length="159" mass="17871">MLTLRPTTADDIPHVVAMETAPDTHEWLCATGRAWHEKALADPAQEHLLAVEGSTIVGFVVLADLHNAERVIEIRRIVVDPASRGKGHGRSLLRAAVERAYGHHHARRVWLDVKPHNHRARALYESEGFRADETVRHMVRAQDGTMSERVVMTHTPGRH</sequence>
<dbReference type="PANTHER" id="PTHR43877:SF2">
    <property type="entry name" value="AMINOALKYLPHOSPHONATE N-ACETYLTRANSFERASE-RELATED"/>
    <property type="match status" value="1"/>
</dbReference>
<dbReference type="AlphaFoldDB" id="A0A3D9V555"/>
<name>A0A3D9V555_THECX</name>
<dbReference type="EMBL" id="QTUC01000001">
    <property type="protein sequence ID" value="REF36888.1"/>
    <property type="molecule type" value="Genomic_DNA"/>
</dbReference>
<evidence type="ECO:0000313" key="5">
    <source>
        <dbReference type="Proteomes" id="UP000256485"/>
    </source>
</evidence>
<keyword evidence="2" id="KW-0012">Acyltransferase</keyword>
<gene>
    <name evidence="4" type="ORF">DFJ64_2323</name>
</gene>
<organism evidence="4 5">
    <name type="scientific">Thermasporomyces composti</name>
    <dbReference type="NCBI Taxonomy" id="696763"/>
    <lineage>
        <taxon>Bacteria</taxon>
        <taxon>Bacillati</taxon>
        <taxon>Actinomycetota</taxon>
        <taxon>Actinomycetes</taxon>
        <taxon>Propionibacteriales</taxon>
        <taxon>Nocardioidaceae</taxon>
        <taxon>Thermasporomyces</taxon>
    </lineage>
</organism>
<dbReference type="SUPFAM" id="SSF55729">
    <property type="entry name" value="Acyl-CoA N-acyltransferases (Nat)"/>
    <property type="match status" value="1"/>
</dbReference>
<keyword evidence="4" id="KW-0689">Ribosomal protein</keyword>
<dbReference type="InterPro" id="IPR050832">
    <property type="entry name" value="Bact_Acetyltransf"/>
</dbReference>
<feature type="domain" description="N-acetyltransferase" evidence="3">
    <location>
        <begin position="2"/>
        <end position="157"/>
    </location>
</feature>